<dbReference type="EMBL" id="JALJOU010000056">
    <property type="protein sequence ID" value="KAK9827658.1"/>
    <property type="molecule type" value="Genomic_DNA"/>
</dbReference>
<reference evidence="7 8" key="1">
    <citation type="journal article" date="2024" name="Nat. Commun.">
        <title>Phylogenomics reveals the evolutionary origins of lichenization in chlorophyte algae.</title>
        <authorList>
            <person name="Puginier C."/>
            <person name="Libourel C."/>
            <person name="Otte J."/>
            <person name="Skaloud P."/>
            <person name="Haon M."/>
            <person name="Grisel S."/>
            <person name="Petersen M."/>
            <person name="Berrin J.G."/>
            <person name="Delaux P.M."/>
            <person name="Dal Grande F."/>
            <person name="Keller J."/>
        </authorList>
    </citation>
    <scope>NUCLEOTIDE SEQUENCE [LARGE SCALE GENOMIC DNA]</scope>
    <source>
        <strain evidence="7 8">SAG 245.80</strain>
    </source>
</reference>
<name>A0AAW1R1G5_9CHLO</name>
<keyword evidence="1" id="KW-0808">Transferase</keyword>
<evidence type="ECO:0000259" key="6">
    <source>
        <dbReference type="PROSITE" id="PS50011"/>
    </source>
</evidence>
<organism evidence="7 8">
    <name type="scientific">Elliptochloris bilobata</name>
    <dbReference type="NCBI Taxonomy" id="381761"/>
    <lineage>
        <taxon>Eukaryota</taxon>
        <taxon>Viridiplantae</taxon>
        <taxon>Chlorophyta</taxon>
        <taxon>core chlorophytes</taxon>
        <taxon>Trebouxiophyceae</taxon>
        <taxon>Trebouxiophyceae incertae sedis</taxon>
        <taxon>Elliptochloris clade</taxon>
        <taxon>Elliptochloris</taxon>
    </lineage>
</organism>
<keyword evidence="8" id="KW-1185">Reference proteome</keyword>
<evidence type="ECO:0000256" key="4">
    <source>
        <dbReference type="ARBA" id="ARBA00022840"/>
    </source>
</evidence>
<accession>A0AAW1R1G5</accession>
<feature type="region of interest" description="Disordered" evidence="5">
    <location>
        <begin position="1"/>
        <end position="44"/>
    </location>
</feature>
<dbReference type="Pfam" id="PF00069">
    <property type="entry name" value="Pkinase"/>
    <property type="match status" value="1"/>
</dbReference>
<dbReference type="PANTHER" id="PTHR43289">
    <property type="entry name" value="MITOGEN-ACTIVATED PROTEIN KINASE KINASE KINASE 20-RELATED"/>
    <property type="match status" value="1"/>
</dbReference>
<evidence type="ECO:0000256" key="2">
    <source>
        <dbReference type="ARBA" id="ARBA00022741"/>
    </source>
</evidence>
<evidence type="ECO:0000313" key="8">
    <source>
        <dbReference type="Proteomes" id="UP001445335"/>
    </source>
</evidence>
<dbReference type="PANTHER" id="PTHR43289:SF33">
    <property type="entry name" value="SERINE_THREONINE KINASE 31"/>
    <property type="match status" value="1"/>
</dbReference>
<proteinExistence type="predicted"/>
<dbReference type="Gene3D" id="1.10.510.10">
    <property type="entry name" value="Transferase(Phosphotransferase) domain 1"/>
    <property type="match status" value="1"/>
</dbReference>
<dbReference type="GO" id="GO:0005524">
    <property type="term" value="F:ATP binding"/>
    <property type="evidence" value="ECO:0007669"/>
    <property type="project" value="UniProtKB-KW"/>
</dbReference>
<dbReference type="Proteomes" id="UP001445335">
    <property type="component" value="Unassembled WGS sequence"/>
</dbReference>
<comment type="caution">
    <text evidence="7">The sequence shown here is derived from an EMBL/GenBank/DDBJ whole genome shotgun (WGS) entry which is preliminary data.</text>
</comment>
<evidence type="ECO:0000256" key="3">
    <source>
        <dbReference type="ARBA" id="ARBA00022777"/>
    </source>
</evidence>
<keyword evidence="4" id="KW-0067">ATP-binding</keyword>
<feature type="compositionally biased region" description="Basic and acidic residues" evidence="5">
    <location>
        <begin position="1"/>
        <end position="14"/>
    </location>
</feature>
<keyword evidence="2" id="KW-0547">Nucleotide-binding</keyword>
<dbReference type="SUPFAM" id="SSF56112">
    <property type="entry name" value="Protein kinase-like (PK-like)"/>
    <property type="match status" value="1"/>
</dbReference>
<dbReference type="InterPro" id="IPR011009">
    <property type="entry name" value="Kinase-like_dom_sf"/>
</dbReference>
<dbReference type="GO" id="GO:0004674">
    <property type="term" value="F:protein serine/threonine kinase activity"/>
    <property type="evidence" value="ECO:0007669"/>
    <property type="project" value="TreeGrafter"/>
</dbReference>
<dbReference type="PROSITE" id="PS00108">
    <property type="entry name" value="PROTEIN_KINASE_ST"/>
    <property type="match status" value="1"/>
</dbReference>
<dbReference type="InterPro" id="IPR000719">
    <property type="entry name" value="Prot_kinase_dom"/>
</dbReference>
<feature type="domain" description="Protein kinase" evidence="6">
    <location>
        <begin position="96"/>
        <end position="445"/>
    </location>
</feature>
<dbReference type="AlphaFoldDB" id="A0AAW1R1G5"/>
<dbReference type="SMART" id="SM00220">
    <property type="entry name" value="S_TKc"/>
    <property type="match status" value="1"/>
</dbReference>
<evidence type="ECO:0000256" key="5">
    <source>
        <dbReference type="SAM" id="MobiDB-lite"/>
    </source>
</evidence>
<sequence length="511" mass="52508">MRDRQASRRLEEAQKTTARASTGRPRDPVHVPGGRKRHPPAQTGLRGILGRRAAQCCACTPATLSGDGEPAAQPPRAGSAAAAARAAAALETPLEGECWDDVGAGAESGAELAAQDALQRERAAAMQRERAVYQDAWDKGRTALLEEQALADATGAPDQQPAEPQAAEGDVHLELARMPQAQQRLADALEAQRAAGAQQELGFREIISGVRAWVEQDVGEVCLGEALGRGGCGSVALATATRLPGSFALKYAPPGMPNLDTRQAMLDNEATVQAATCLYALSAAGALTHGLLHAAMAHIVAALAHAHAHGVLHLDIKAENVLVFDAGGEIAFKLGDWGAAQLTSDPALACSIPSDIGTPAFMPPEQSAAAAHASAASDVFSAGAMAWALLTQRIPVPADGFLVRACDRPAQKVGPELGTWGPLVAGCTQRDPAMRWPLARVAAYLTQYGAELSSPAAEAEAAPLLAHWHAGGHHASSLVAAGGGGGGKNPAGVVLCLDAHAGGPRAPRPLQ</sequence>
<gene>
    <name evidence="7" type="ORF">WJX81_004358</name>
</gene>
<protein>
    <recommendedName>
        <fullName evidence="6">Protein kinase domain-containing protein</fullName>
    </recommendedName>
</protein>
<evidence type="ECO:0000313" key="7">
    <source>
        <dbReference type="EMBL" id="KAK9827658.1"/>
    </source>
</evidence>
<dbReference type="InterPro" id="IPR008271">
    <property type="entry name" value="Ser/Thr_kinase_AS"/>
</dbReference>
<evidence type="ECO:0000256" key="1">
    <source>
        <dbReference type="ARBA" id="ARBA00022679"/>
    </source>
</evidence>
<keyword evidence="3" id="KW-0418">Kinase</keyword>
<dbReference type="PROSITE" id="PS50011">
    <property type="entry name" value="PROTEIN_KINASE_DOM"/>
    <property type="match status" value="1"/>
</dbReference>